<gene>
    <name evidence="3" type="ORF">D915_000105</name>
</gene>
<protein>
    <recommendedName>
        <fullName evidence="2">Ig-like domain-containing protein</fullName>
    </recommendedName>
</protein>
<organism evidence="3 4">
    <name type="scientific">Fasciola hepatica</name>
    <name type="common">Liver fluke</name>
    <dbReference type="NCBI Taxonomy" id="6192"/>
    <lineage>
        <taxon>Eukaryota</taxon>
        <taxon>Metazoa</taxon>
        <taxon>Spiralia</taxon>
        <taxon>Lophotrochozoa</taxon>
        <taxon>Platyhelminthes</taxon>
        <taxon>Trematoda</taxon>
        <taxon>Digenea</taxon>
        <taxon>Plagiorchiida</taxon>
        <taxon>Echinostomata</taxon>
        <taxon>Echinostomatoidea</taxon>
        <taxon>Fasciolidae</taxon>
        <taxon>Fasciola</taxon>
    </lineage>
</organism>
<evidence type="ECO:0000256" key="1">
    <source>
        <dbReference type="SAM" id="SignalP"/>
    </source>
</evidence>
<dbReference type="AlphaFoldDB" id="A0A4E0RS63"/>
<evidence type="ECO:0000313" key="4">
    <source>
        <dbReference type="Proteomes" id="UP000230066"/>
    </source>
</evidence>
<reference evidence="3" key="1">
    <citation type="submission" date="2019-03" db="EMBL/GenBank/DDBJ databases">
        <title>Improved annotation for the trematode Fasciola hepatica.</title>
        <authorList>
            <person name="Choi Y.-J."/>
            <person name="Martin J."/>
            <person name="Mitreva M."/>
        </authorList>
    </citation>
    <scope>NUCLEOTIDE SEQUENCE [LARGE SCALE GENOMIC DNA]</scope>
</reference>
<dbReference type="InterPro" id="IPR036179">
    <property type="entry name" value="Ig-like_dom_sf"/>
</dbReference>
<dbReference type="SUPFAM" id="SSF48726">
    <property type="entry name" value="Immunoglobulin"/>
    <property type="match status" value="1"/>
</dbReference>
<dbReference type="EMBL" id="JXXN02000019">
    <property type="protein sequence ID" value="THD29034.1"/>
    <property type="molecule type" value="Genomic_DNA"/>
</dbReference>
<evidence type="ECO:0000313" key="3">
    <source>
        <dbReference type="EMBL" id="THD29034.1"/>
    </source>
</evidence>
<feature type="domain" description="Ig-like" evidence="2">
    <location>
        <begin position="37"/>
        <end position="92"/>
    </location>
</feature>
<accession>A0A4E0RS63</accession>
<evidence type="ECO:0000259" key="2">
    <source>
        <dbReference type="PROSITE" id="PS50835"/>
    </source>
</evidence>
<dbReference type="Gene3D" id="2.60.40.10">
    <property type="entry name" value="Immunoglobulins"/>
    <property type="match status" value="1"/>
</dbReference>
<dbReference type="PROSITE" id="PS50835">
    <property type="entry name" value="IG_LIKE"/>
    <property type="match status" value="1"/>
</dbReference>
<feature type="signal peptide" evidence="1">
    <location>
        <begin position="1"/>
        <end position="24"/>
    </location>
</feature>
<dbReference type="InterPro" id="IPR007110">
    <property type="entry name" value="Ig-like_dom"/>
</dbReference>
<proteinExistence type="predicted"/>
<name>A0A4E0RS63_FASHE</name>
<keyword evidence="4" id="KW-1185">Reference proteome</keyword>
<feature type="chain" id="PRO_5020026961" description="Ig-like domain-containing protein" evidence="1">
    <location>
        <begin position="25"/>
        <end position="453"/>
    </location>
</feature>
<dbReference type="InterPro" id="IPR013783">
    <property type="entry name" value="Ig-like_fold"/>
</dbReference>
<comment type="caution">
    <text evidence="3">The sequence shown here is derived from an EMBL/GenBank/DDBJ whole genome shotgun (WGS) entry which is preliminary data.</text>
</comment>
<dbReference type="Proteomes" id="UP000230066">
    <property type="component" value="Unassembled WGS sequence"/>
</dbReference>
<keyword evidence="1" id="KW-0732">Signal</keyword>
<sequence length="453" mass="52375">MDPFKLLFFSVLLTCSQFHGLVCSQDDFLITYQFPEEKAELECINTGSADKYIWRRNGSIIREDAVKYTSREHGRILMISNTQLTDAREYTCEHTDGHILRKVWLAVPQYASSKYQVFYLTAPVDEVYEIKCCVRYEGILSEINYKKDKRERYHSKSSNGEVVYRDTCTASSPTATFHVEFRITIHPIPVPQSPCDYDLSGLSADKTFKVVGAVIFEGKSFKYHPRLNELSSVERENLQSSVCNYMKTEMRRDKPISREFPIRCKMLEIHPITHEAVFQITVYGIHMTSFGLDSDDTGSAEFARVIFHERNESTVGYHLRSLSTAEEINNAYQILFIEGLFTKNNIAYTHEEKYSNFNSTEFKNLNTSVCNHIENWRRTDTVFGKLSVHCTLYAIDIRNMLVVQLSFYKAHLTRAGIHLDRDSVTKAVKGWLKTVRTKIGNYEYKPDVITPCE</sequence>